<feature type="transmembrane region" description="Helical" evidence="6">
    <location>
        <begin position="392"/>
        <end position="413"/>
    </location>
</feature>
<feature type="transmembrane region" description="Helical" evidence="6">
    <location>
        <begin position="302"/>
        <end position="322"/>
    </location>
</feature>
<keyword evidence="4 6" id="KW-1133">Transmembrane helix</keyword>
<feature type="transmembrane region" description="Helical" evidence="6">
    <location>
        <begin position="425"/>
        <end position="446"/>
    </location>
</feature>
<feature type="transmembrane region" description="Helical" evidence="6">
    <location>
        <begin position="133"/>
        <end position="151"/>
    </location>
</feature>
<evidence type="ECO:0000256" key="6">
    <source>
        <dbReference type="SAM" id="Phobius"/>
    </source>
</evidence>
<accession>A0ABY6UGQ4</accession>
<keyword evidence="2" id="KW-0813">Transport</keyword>
<feature type="transmembrane region" description="Helical" evidence="6">
    <location>
        <begin position="104"/>
        <end position="126"/>
    </location>
</feature>
<feature type="transmembrane region" description="Helical" evidence="6">
    <location>
        <begin position="366"/>
        <end position="386"/>
    </location>
</feature>
<feature type="transmembrane region" description="Helical" evidence="6">
    <location>
        <begin position="227"/>
        <end position="249"/>
    </location>
</feature>
<dbReference type="Proteomes" id="UP000766486">
    <property type="component" value="Unassembled WGS sequence"/>
</dbReference>
<feature type="transmembrane region" description="Helical" evidence="6">
    <location>
        <begin position="337"/>
        <end position="354"/>
    </location>
</feature>
<organism evidence="8 9">
    <name type="scientific">Bionectria ochroleuca</name>
    <name type="common">Gliocladium roseum</name>
    <dbReference type="NCBI Taxonomy" id="29856"/>
    <lineage>
        <taxon>Eukaryota</taxon>
        <taxon>Fungi</taxon>
        <taxon>Dikarya</taxon>
        <taxon>Ascomycota</taxon>
        <taxon>Pezizomycotina</taxon>
        <taxon>Sordariomycetes</taxon>
        <taxon>Hypocreomycetidae</taxon>
        <taxon>Hypocreales</taxon>
        <taxon>Bionectriaceae</taxon>
        <taxon>Clonostachys</taxon>
    </lineage>
</organism>
<keyword evidence="3 6" id="KW-0812">Transmembrane</keyword>
<dbReference type="InterPro" id="IPR020846">
    <property type="entry name" value="MFS_dom"/>
</dbReference>
<protein>
    <recommendedName>
        <fullName evidence="7">Major facilitator superfamily (MFS) profile domain-containing protein</fullName>
    </recommendedName>
</protein>
<feature type="transmembrane region" description="Helical" evidence="6">
    <location>
        <begin position="163"/>
        <end position="183"/>
    </location>
</feature>
<dbReference type="InterPro" id="IPR036259">
    <property type="entry name" value="MFS_trans_sf"/>
</dbReference>
<evidence type="ECO:0000256" key="3">
    <source>
        <dbReference type="ARBA" id="ARBA00022692"/>
    </source>
</evidence>
<dbReference type="PANTHER" id="PTHR43791:SF38">
    <property type="entry name" value="MAJOR FACILITATOR SUPERFAMILY (MFS) PROFILE DOMAIN-CONTAINING PROTEIN"/>
    <property type="match status" value="1"/>
</dbReference>
<feature type="transmembrane region" description="Helical" evidence="6">
    <location>
        <begin position="195"/>
        <end position="215"/>
    </location>
</feature>
<gene>
    <name evidence="8" type="ORF">CLO192961_LOCUS273271</name>
</gene>
<evidence type="ECO:0000256" key="1">
    <source>
        <dbReference type="ARBA" id="ARBA00004141"/>
    </source>
</evidence>
<proteinExistence type="predicted"/>
<evidence type="ECO:0000256" key="5">
    <source>
        <dbReference type="ARBA" id="ARBA00023136"/>
    </source>
</evidence>
<dbReference type="PROSITE" id="PS50850">
    <property type="entry name" value="MFS"/>
    <property type="match status" value="1"/>
</dbReference>
<dbReference type="Pfam" id="PF07690">
    <property type="entry name" value="MFS_1"/>
    <property type="match status" value="1"/>
</dbReference>
<feature type="transmembrane region" description="Helical" evidence="6">
    <location>
        <begin position="458"/>
        <end position="482"/>
    </location>
</feature>
<keyword evidence="5 6" id="KW-0472">Membrane</keyword>
<evidence type="ECO:0000256" key="4">
    <source>
        <dbReference type="ARBA" id="ARBA00022989"/>
    </source>
</evidence>
<evidence type="ECO:0000256" key="2">
    <source>
        <dbReference type="ARBA" id="ARBA00022448"/>
    </source>
</evidence>
<dbReference type="Gene3D" id="1.20.1250.20">
    <property type="entry name" value="MFS general substrate transporter like domains"/>
    <property type="match status" value="2"/>
</dbReference>
<dbReference type="SUPFAM" id="SSF103473">
    <property type="entry name" value="MFS general substrate transporter"/>
    <property type="match status" value="1"/>
</dbReference>
<evidence type="ECO:0000313" key="9">
    <source>
        <dbReference type="Proteomes" id="UP000766486"/>
    </source>
</evidence>
<dbReference type="PANTHER" id="PTHR43791">
    <property type="entry name" value="PERMEASE-RELATED"/>
    <property type="match status" value="1"/>
</dbReference>
<name>A0ABY6UGQ4_BIOOC</name>
<comment type="caution">
    <text evidence="8">The sequence shown here is derived from an EMBL/GenBank/DDBJ whole genome shotgun (WGS) entry which is preliminary data.</text>
</comment>
<sequence>MSANAPIGKDLDKDVSSSVAAVSDDYGVGEVIPTDINVGSEVGTPSGGYQPGTEAEKKLLRKIDLYLLPMLWVMCVLAYIDRNNIGNADAAGMSKDIGMSDTNYSMLITIFFIAYCSWEVPSNLILARVRPSYYVPGLMIVWGAIVCVMAEVKTYEHILVCRFFLGIIEAGFFPGVLYIFTCWYKRDEIGKRWCFFYTALCVSGAASGLISGAVISGLEGANGRKGWRWLFLIEGIVTMVVAVVAWFVLPDYPHVKSRHFTEEQRQLAIIRIKHDRQEDEATSTKKLTALESVKAAVVDLRAYLFILLFMMQNGSTTVSYFIPTVLASMGYSGVQKQWMTVPIWATGIVFLLIFPTLSDRTGNRQWFIVGGLSTAFISSVVCVSQQHNVVRYVFLCFYIAGLYTTLPLILNWASETMNKPAEKRAVIIAMVNCVGSISSIYGGYLWPSADAPKYTKGFATVSTFIGIGVILAIILPFLIRLLPKTSTKAEREIAALEE</sequence>
<dbReference type="EMBL" id="CABFNS010000812">
    <property type="protein sequence ID" value="VUC29948.1"/>
    <property type="molecule type" value="Genomic_DNA"/>
</dbReference>
<evidence type="ECO:0000259" key="7">
    <source>
        <dbReference type="PROSITE" id="PS50850"/>
    </source>
</evidence>
<feature type="domain" description="Major facilitator superfamily (MFS) profile" evidence="7">
    <location>
        <begin position="67"/>
        <end position="486"/>
    </location>
</feature>
<dbReference type="InterPro" id="IPR011701">
    <property type="entry name" value="MFS"/>
</dbReference>
<keyword evidence="9" id="KW-1185">Reference proteome</keyword>
<comment type="subcellular location">
    <subcellularLocation>
        <location evidence="1">Membrane</location>
        <topology evidence="1">Multi-pass membrane protein</topology>
    </subcellularLocation>
</comment>
<reference evidence="8 9" key="1">
    <citation type="submission" date="2019-06" db="EMBL/GenBank/DDBJ databases">
        <authorList>
            <person name="Broberg M."/>
        </authorList>
    </citation>
    <scope>NUCLEOTIDE SEQUENCE [LARGE SCALE GENOMIC DNA]</scope>
</reference>
<evidence type="ECO:0000313" key="8">
    <source>
        <dbReference type="EMBL" id="VUC29948.1"/>
    </source>
</evidence>
<feature type="transmembrane region" description="Helical" evidence="6">
    <location>
        <begin position="63"/>
        <end position="80"/>
    </location>
</feature>